<dbReference type="AlphaFoldDB" id="A0A1C1CMM5"/>
<dbReference type="InterPro" id="IPR004695">
    <property type="entry name" value="SLAC1/Mae1/Ssu1/TehA"/>
</dbReference>
<gene>
    <name evidence="6" type="ORF">CLCR_07118</name>
</gene>
<evidence type="ECO:0000256" key="4">
    <source>
        <dbReference type="ARBA" id="ARBA00023136"/>
    </source>
</evidence>
<proteinExistence type="predicted"/>
<sequence length="396" mass="44075">MADVLDRILSLAVPSDLHYPRNAQEDPRLHIDELPRPPRHLERTNITLHMVMVRIFHGLKTIGKVVFILDLVLFATFTALITLRFCLKRGALSRSLHHGNESFFFGTFWVSLALIIYSIQAYGVPSCGKWLVTTLEVLFWLYAACVMLVSIFQYHVIFDLEQLPVHEMMPAWILPVYPFLVLGPLAGTLLYSQPRPSAALPILIGGIAFQGLGWCFAFMQYTLYITRLTSGLLPDEPKRPGMFVAVGPAAYTSQALIILGSQAQAILPSGFLGITTIPVGDIWKAVGVAGGIFLWLVGFWFFAISLVGFIHGYKHAHFTLNWWALIFPNAGLTIALIHIGNVLSSNAIKAVCSAMTIVLCAVWLWVAALNIKAVWGGQILWPHKDEDMEDIEGHEQ</sequence>
<dbReference type="PANTHER" id="PTHR31162:SF0">
    <property type="entry name" value="MALIC ACID TRANSPORT PROTEIN"/>
    <property type="match status" value="1"/>
</dbReference>
<evidence type="ECO:0000256" key="2">
    <source>
        <dbReference type="ARBA" id="ARBA00022692"/>
    </source>
</evidence>
<feature type="transmembrane region" description="Helical" evidence="5">
    <location>
        <begin position="347"/>
        <end position="369"/>
    </location>
</feature>
<feature type="transmembrane region" description="Helical" evidence="5">
    <location>
        <begin position="198"/>
        <end position="221"/>
    </location>
</feature>
<feature type="transmembrane region" description="Helical" evidence="5">
    <location>
        <begin position="137"/>
        <end position="157"/>
    </location>
</feature>
<reference evidence="7" key="1">
    <citation type="submission" date="2015-07" db="EMBL/GenBank/DDBJ databases">
        <authorList>
            <person name="Teixeira M.M."/>
            <person name="Souza R.C."/>
            <person name="Almeida L.G."/>
            <person name="Vicente V.A."/>
            <person name="de Hoog S."/>
            <person name="Bocca A.L."/>
            <person name="de Almeida S.R."/>
            <person name="Vasconcelos A.T."/>
            <person name="Felipe M.S."/>
        </authorList>
    </citation>
    <scope>NUCLEOTIDE SEQUENCE [LARGE SCALE GENOMIC DNA]</scope>
    <source>
        <strain evidence="7">KSF</strain>
    </source>
</reference>
<feature type="transmembrane region" description="Helical" evidence="5">
    <location>
        <begin position="292"/>
        <end position="310"/>
    </location>
</feature>
<dbReference type="eggNOG" id="ENOG502QV03">
    <property type="taxonomic scope" value="Eukaryota"/>
</dbReference>
<dbReference type="STRING" id="86049.A0A1C1CMM5"/>
<dbReference type="EMBL" id="LGRB01000010">
    <property type="protein sequence ID" value="OCT49701.1"/>
    <property type="molecule type" value="Genomic_DNA"/>
</dbReference>
<comment type="subcellular location">
    <subcellularLocation>
        <location evidence="1">Membrane</location>
        <topology evidence="1">Multi-pass membrane protein</topology>
    </subcellularLocation>
</comment>
<keyword evidence="3 5" id="KW-1133">Transmembrane helix</keyword>
<evidence type="ECO:0000256" key="3">
    <source>
        <dbReference type="ARBA" id="ARBA00022989"/>
    </source>
</evidence>
<evidence type="ECO:0000313" key="6">
    <source>
        <dbReference type="EMBL" id="OCT49701.1"/>
    </source>
</evidence>
<dbReference type="Gene3D" id="1.50.10.150">
    <property type="entry name" value="Voltage-dependent anion channel"/>
    <property type="match status" value="1"/>
</dbReference>
<dbReference type="Pfam" id="PF03595">
    <property type="entry name" value="SLAC1"/>
    <property type="match status" value="1"/>
</dbReference>
<dbReference type="GO" id="GO:0016020">
    <property type="term" value="C:membrane"/>
    <property type="evidence" value="ECO:0007669"/>
    <property type="project" value="UniProtKB-SubCell"/>
</dbReference>
<dbReference type="VEuPathDB" id="FungiDB:G647_09946"/>
<dbReference type="Proteomes" id="UP000094526">
    <property type="component" value="Unassembled WGS sequence"/>
</dbReference>
<evidence type="ECO:0000256" key="5">
    <source>
        <dbReference type="SAM" id="Phobius"/>
    </source>
</evidence>
<evidence type="ECO:0000313" key="7">
    <source>
        <dbReference type="Proteomes" id="UP000094526"/>
    </source>
</evidence>
<keyword evidence="4 5" id="KW-0472">Membrane</keyword>
<evidence type="ECO:0000256" key="1">
    <source>
        <dbReference type="ARBA" id="ARBA00004141"/>
    </source>
</evidence>
<organism evidence="6 7">
    <name type="scientific">Cladophialophora carrionii</name>
    <dbReference type="NCBI Taxonomy" id="86049"/>
    <lineage>
        <taxon>Eukaryota</taxon>
        <taxon>Fungi</taxon>
        <taxon>Dikarya</taxon>
        <taxon>Ascomycota</taxon>
        <taxon>Pezizomycotina</taxon>
        <taxon>Eurotiomycetes</taxon>
        <taxon>Chaetothyriomycetidae</taxon>
        <taxon>Chaetothyriales</taxon>
        <taxon>Herpotrichiellaceae</taxon>
        <taxon>Cladophialophora</taxon>
    </lineage>
</organism>
<dbReference type="PANTHER" id="PTHR31162">
    <property type="entry name" value="MALIC ACID TRANSPORT PROTEIN-RELATED"/>
    <property type="match status" value="1"/>
</dbReference>
<feature type="transmembrane region" description="Helical" evidence="5">
    <location>
        <begin position="103"/>
        <end position="125"/>
    </location>
</feature>
<name>A0A1C1CMM5_9EURO</name>
<dbReference type="VEuPathDB" id="FungiDB:CLCR_07118"/>
<feature type="transmembrane region" description="Helical" evidence="5">
    <location>
        <begin position="322"/>
        <end position="341"/>
    </location>
</feature>
<dbReference type="InterPro" id="IPR038665">
    <property type="entry name" value="Voltage-dep_anion_channel_sf"/>
</dbReference>
<comment type="caution">
    <text evidence="6">The sequence shown here is derived from an EMBL/GenBank/DDBJ whole genome shotgun (WGS) entry which is preliminary data.</text>
</comment>
<dbReference type="GO" id="GO:0015140">
    <property type="term" value="F:malate transmembrane transporter activity"/>
    <property type="evidence" value="ECO:0007669"/>
    <property type="project" value="InterPro"/>
</dbReference>
<keyword evidence="2 5" id="KW-0812">Transmembrane</keyword>
<feature type="transmembrane region" description="Helical" evidence="5">
    <location>
        <begin position="62"/>
        <end position="83"/>
    </location>
</feature>
<dbReference type="InterPro" id="IPR030185">
    <property type="entry name" value="Mae1"/>
</dbReference>
<accession>A0A1C1CMM5</accession>
<feature type="transmembrane region" description="Helical" evidence="5">
    <location>
        <begin position="169"/>
        <end position="191"/>
    </location>
</feature>
<protein>
    <submittedName>
        <fullName evidence="6">Putative malic acid transport protein</fullName>
    </submittedName>
</protein>
<dbReference type="CDD" id="cd09317">
    <property type="entry name" value="TDT_Mae1_like"/>
    <property type="match status" value="1"/>
</dbReference>
<keyword evidence="7" id="KW-1185">Reference proteome</keyword>
<dbReference type="OrthoDB" id="2901184at2759"/>